<sequence length="181" mass="20794">MKIIGKNSILYWLRIPFLIYSVCFILISVWIFILIGTYSITNETNQFITKSYLEHSDTKTIQFHYPFSKMVLSTEDSIDGIGIAFLGLLSICFILYMAVKIINLLSKEDIFTRDAIKYLSLLGYGMLSFGILQLIFDILVTPQKYDFTPPFFFALIGVVLLLIKEIFAKGKTIQEENELTI</sequence>
<keyword evidence="1" id="KW-0812">Transmembrane</keyword>
<evidence type="ECO:0008006" key="4">
    <source>
        <dbReference type="Google" id="ProtNLM"/>
    </source>
</evidence>
<name>A0AAP5S4L7_9FLAO</name>
<accession>A0AAP5S4L7</accession>
<keyword evidence="1" id="KW-0472">Membrane</keyword>
<proteinExistence type="predicted"/>
<dbReference type="RefSeq" id="WP_024566794.1">
    <property type="nucleotide sequence ID" value="NZ_CP016372.1"/>
</dbReference>
<organism evidence="2 3">
    <name type="scientific">Elizabethkingia anophelis</name>
    <dbReference type="NCBI Taxonomy" id="1117645"/>
    <lineage>
        <taxon>Bacteria</taxon>
        <taxon>Pseudomonadati</taxon>
        <taxon>Bacteroidota</taxon>
        <taxon>Flavobacteriia</taxon>
        <taxon>Flavobacteriales</taxon>
        <taxon>Weeksellaceae</taxon>
        <taxon>Elizabethkingia</taxon>
    </lineage>
</organism>
<feature type="transmembrane region" description="Helical" evidence="1">
    <location>
        <begin position="147"/>
        <end position="163"/>
    </location>
</feature>
<keyword evidence="1" id="KW-1133">Transmembrane helix</keyword>
<protein>
    <recommendedName>
        <fullName evidence="4">DUF2975 domain-containing protein</fullName>
    </recommendedName>
</protein>
<gene>
    <name evidence="2" type="ORF">BBD32_09310</name>
</gene>
<dbReference type="KEGG" id="een:BBD30_05115"/>
<reference evidence="2 3" key="1">
    <citation type="submission" date="2016-07" db="EMBL/GenBank/DDBJ databases">
        <title>Revisiting the taxonomy of the Elizabethkingia Genus using Whole-Genome Sequencing, Optical Mapping, and MALDI-TOF, along with proposal of three novel Elizabethkingia species: Elizabethkingia bruuniana sp. nov., Elizabethkingia ursingii sp. nov., and Elizabethkingia occulta sp. nov.</title>
        <authorList>
            <person name="Nicholson A.C."/>
        </authorList>
    </citation>
    <scope>NUCLEOTIDE SEQUENCE [LARGE SCALE GENOMIC DNA]</scope>
    <source>
        <strain evidence="2 3">F3201</strain>
    </source>
</reference>
<evidence type="ECO:0000313" key="3">
    <source>
        <dbReference type="Proteomes" id="UP000190848"/>
    </source>
</evidence>
<feature type="transmembrane region" description="Helical" evidence="1">
    <location>
        <begin position="119"/>
        <end position="141"/>
    </location>
</feature>
<evidence type="ECO:0000313" key="2">
    <source>
        <dbReference type="EMBL" id="AQX01645.1"/>
    </source>
</evidence>
<dbReference type="InterPro" id="IPR021354">
    <property type="entry name" value="DUF2975"/>
</dbReference>
<dbReference type="Pfam" id="PF11188">
    <property type="entry name" value="DUF2975"/>
    <property type="match status" value="1"/>
</dbReference>
<dbReference type="EMBL" id="CP016374">
    <property type="protein sequence ID" value="AQX01645.1"/>
    <property type="molecule type" value="Genomic_DNA"/>
</dbReference>
<evidence type="ECO:0000256" key="1">
    <source>
        <dbReference type="SAM" id="Phobius"/>
    </source>
</evidence>
<dbReference type="AlphaFoldDB" id="A0AAP5S4L7"/>
<feature type="transmembrane region" description="Helical" evidence="1">
    <location>
        <begin position="80"/>
        <end position="99"/>
    </location>
</feature>
<feature type="transmembrane region" description="Helical" evidence="1">
    <location>
        <begin position="12"/>
        <end position="35"/>
    </location>
</feature>
<dbReference type="Proteomes" id="UP000190848">
    <property type="component" value="Chromosome"/>
</dbReference>